<evidence type="ECO:0000313" key="3">
    <source>
        <dbReference type="Proteomes" id="UP000078437"/>
    </source>
</evidence>
<dbReference type="KEGG" id="agy:ATC03_17190"/>
<organism evidence="2 3">
    <name type="scientific">Agromyces aureus</name>
    <dbReference type="NCBI Taxonomy" id="453304"/>
    <lineage>
        <taxon>Bacteria</taxon>
        <taxon>Bacillati</taxon>
        <taxon>Actinomycetota</taxon>
        <taxon>Actinomycetes</taxon>
        <taxon>Micrococcales</taxon>
        <taxon>Microbacteriaceae</taxon>
        <taxon>Agromyces</taxon>
    </lineage>
</organism>
<name>A0A191WIZ1_9MICO</name>
<accession>A0A191WIZ1</accession>
<reference evidence="3" key="2">
    <citation type="submission" date="2016-01" db="EMBL/GenBank/DDBJ databases">
        <title>Complete genome sequence of Agromyces aureus AR33T and comparison with related organisms.</title>
        <authorList>
            <person name="Corretto E."/>
            <person name="Antonielli L."/>
            <person name="Sessitsch A."/>
            <person name="Brader G."/>
        </authorList>
    </citation>
    <scope>NUCLEOTIDE SEQUENCE [LARGE SCALE GENOMIC DNA]</scope>
    <source>
        <strain evidence="3">AR33</strain>
    </source>
</reference>
<dbReference type="EMBL" id="CP013979">
    <property type="protein sequence ID" value="ANJ28182.1"/>
    <property type="molecule type" value="Genomic_DNA"/>
</dbReference>
<dbReference type="STRING" id="453304.ATC03_17190"/>
<gene>
    <name evidence="2" type="ORF">ATC03_17190</name>
</gene>
<evidence type="ECO:0000256" key="1">
    <source>
        <dbReference type="SAM" id="MobiDB-lite"/>
    </source>
</evidence>
<reference evidence="2 3" key="1">
    <citation type="journal article" date="2016" name="Int. J. Syst. Evol. Microbiol.">
        <title>Agromyces aureus sp. nov., isolated from the rhizosphere of Salix caprea L. grown in a heavy-metal-contaminated soil.</title>
        <authorList>
            <person name="Corretto E."/>
            <person name="Antonielli L."/>
            <person name="Sessitsch A."/>
            <person name="Compant S."/>
            <person name="Gorfer M."/>
            <person name="Kuffner M."/>
            <person name="Brader G."/>
        </authorList>
    </citation>
    <scope>NUCLEOTIDE SEQUENCE [LARGE SCALE GENOMIC DNA]</scope>
    <source>
        <strain evidence="2 3">AR33</strain>
    </source>
</reference>
<dbReference type="AlphaFoldDB" id="A0A191WIZ1"/>
<keyword evidence="3" id="KW-1185">Reference proteome</keyword>
<protein>
    <submittedName>
        <fullName evidence="2">Uncharacterized protein</fullName>
    </submittedName>
</protein>
<dbReference type="Proteomes" id="UP000078437">
    <property type="component" value="Chromosome"/>
</dbReference>
<dbReference type="RefSeq" id="WP_067879794.1">
    <property type="nucleotide sequence ID" value="NZ_CP013979.1"/>
</dbReference>
<evidence type="ECO:0000313" key="2">
    <source>
        <dbReference type="EMBL" id="ANJ28182.1"/>
    </source>
</evidence>
<proteinExistence type="predicted"/>
<feature type="region of interest" description="Disordered" evidence="1">
    <location>
        <begin position="35"/>
        <end position="62"/>
    </location>
</feature>
<sequence length="62" mass="7370">MMISELSYLHLQQSEEARITRDLERRREQRERILEGELGADRAPSGAPRRSWLGLRPRRRLA</sequence>